<dbReference type="PANTHER" id="PTHR12686">
    <property type="entry name" value="3'-5' EXORIBONUCLEASE CSL4-RELATED"/>
    <property type="match status" value="1"/>
</dbReference>
<gene>
    <name evidence="7" type="ORF">B456_013G188600</name>
</gene>
<feature type="domain" description="Exosome complex component N-terminal" evidence="6">
    <location>
        <begin position="7"/>
        <end position="45"/>
    </location>
</feature>
<reference evidence="7 8" key="1">
    <citation type="journal article" date="2012" name="Nature">
        <title>Repeated polyploidization of Gossypium genomes and the evolution of spinnable cotton fibres.</title>
        <authorList>
            <person name="Paterson A.H."/>
            <person name="Wendel J.F."/>
            <person name="Gundlach H."/>
            <person name="Guo H."/>
            <person name="Jenkins J."/>
            <person name="Jin D."/>
            <person name="Llewellyn D."/>
            <person name="Showmaker K.C."/>
            <person name="Shu S."/>
            <person name="Udall J."/>
            <person name="Yoo M.J."/>
            <person name="Byers R."/>
            <person name="Chen W."/>
            <person name="Doron-Faigenboim A."/>
            <person name="Duke M.V."/>
            <person name="Gong L."/>
            <person name="Grimwood J."/>
            <person name="Grover C."/>
            <person name="Grupp K."/>
            <person name="Hu G."/>
            <person name="Lee T.H."/>
            <person name="Li J."/>
            <person name="Lin L."/>
            <person name="Liu T."/>
            <person name="Marler B.S."/>
            <person name="Page J.T."/>
            <person name="Roberts A.W."/>
            <person name="Romanel E."/>
            <person name="Sanders W.S."/>
            <person name="Szadkowski E."/>
            <person name="Tan X."/>
            <person name="Tang H."/>
            <person name="Xu C."/>
            <person name="Wang J."/>
            <person name="Wang Z."/>
            <person name="Zhang D."/>
            <person name="Zhang L."/>
            <person name="Ashrafi H."/>
            <person name="Bedon F."/>
            <person name="Bowers J.E."/>
            <person name="Brubaker C.L."/>
            <person name="Chee P.W."/>
            <person name="Das S."/>
            <person name="Gingle A.R."/>
            <person name="Haigler C.H."/>
            <person name="Harker D."/>
            <person name="Hoffmann L.V."/>
            <person name="Hovav R."/>
            <person name="Jones D.C."/>
            <person name="Lemke C."/>
            <person name="Mansoor S."/>
            <person name="ur Rahman M."/>
            <person name="Rainville L.N."/>
            <person name="Rambani A."/>
            <person name="Reddy U.K."/>
            <person name="Rong J.K."/>
            <person name="Saranga Y."/>
            <person name="Scheffler B.E."/>
            <person name="Scheffler J.A."/>
            <person name="Stelly D.M."/>
            <person name="Triplett B.A."/>
            <person name="Van Deynze A."/>
            <person name="Vaslin M.F."/>
            <person name="Waghmare V.N."/>
            <person name="Walford S.A."/>
            <person name="Wright R.J."/>
            <person name="Zaki E.A."/>
            <person name="Zhang T."/>
            <person name="Dennis E.S."/>
            <person name="Mayer K.F."/>
            <person name="Peterson D.G."/>
            <person name="Rokhsar D.S."/>
            <person name="Wang X."/>
            <person name="Schmutz J."/>
        </authorList>
    </citation>
    <scope>NUCLEOTIDE SEQUENCE [LARGE SCALE GENOMIC DNA]</scope>
</reference>
<feature type="region of interest" description="Disordered" evidence="4">
    <location>
        <begin position="47"/>
        <end position="72"/>
    </location>
</feature>
<dbReference type="SUPFAM" id="SSF50249">
    <property type="entry name" value="Nucleic acid-binding proteins"/>
    <property type="match status" value="1"/>
</dbReference>
<comment type="subcellular location">
    <subcellularLocation>
        <location evidence="1">Nucleus</location>
        <location evidence="1">Nucleolus</location>
    </subcellularLocation>
</comment>
<dbReference type="InterPro" id="IPR019495">
    <property type="entry name" value="EXOSC1_C"/>
</dbReference>
<evidence type="ECO:0008006" key="9">
    <source>
        <dbReference type="Google" id="ProtNLM"/>
    </source>
</evidence>
<dbReference type="GO" id="GO:0003723">
    <property type="term" value="F:RNA binding"/>
    <property type="evidence" value="ECO:0007669"/>
    <property type="project" value="InterPro"/>
</dbReference>
<dbReference type="Pfam" id="PF10447">
    <property type="entry name" value="EXOSC1"/>
    <property type="match status" value="1"/>
</dbReference>
<organism evidence="7 8">
    <name type="scientific">Gossypium raimondii</name>
    <name type="common">Peruvian cotton</name>
    <name type="synonym">Gossypium klotzschianum subsp. raimondii</name>
    <dbReference type="NCBI Taxonomy" id="29730"/>
    <lineage>
        <taxon>Eukaryota</taxon>
        <taxon>Viridiplantae</taxon>
        <taxon>Streptophyta</taxon>
        <taxon>Embryophyta</taxon>
        <taxon>Tracheophyta</taxon>
        <taxon>Spermatophyta</taxon>
        <taxon>Magnoliopsida</taxon>
        <taxon>eudicotyledons</taxon>
        <taxon>Gunneridae</taxon>
        <taxon>Pentapetalae</taxon>
        <taxon>rosids</taxon>
        <taxon>malvids</taxon>
        <taxon>Malvales</taxon>
        <taxon>Malvaceae</taxon>
        <taxon>Malvoideae</taxon>
        <taxon>Gossypium</taxon>
    </lineage>
</organism>
<dbReference type="GO" id="GO:0000176">
    <property type="term" value="C:nuclear exosome (RNase complex)"/>
    <property type="evidence" value="ECO:0007669"/>
    <property type="project" value="TreeGrafter"/>
</dbReference>
<dbReference type="CDD" id="cd05791">
    <property type="entry name" value="S1_CSL4"/>
    <property type="match status" value="1"/>
</dbReference>
<evidence type="ECO:0000256" key="3">
    <source>
        <dbReference type="ARBA" id="ARBA00022835"/>
    </source>
</evidence>
<dbReference type="GO" id="GO:0005737">
    <property type="term" value="C:cytoplasm"/>
    <property type="evidence" value="ECO:0007669"/>
    <property type="project" value="TreeGrafter"/>
</dbReference>
<dbReference type="eggNOG" id="KOG3409">
    <property type="taxonomic scope" value="Eukaryota"/>
</dbReference>
<dbReference type="SUPFAM" id="SSF110324">
    <property type="entry name" value="Ribosomal L27 protein-like"/>
    <property type="match status" value="1"/>
</dbReference>
<keyword evidence="8" id="KW-1185">Reference proteome</keyword>
<evidence type="ECO:0000256" key="1">
    <source>
        <dbReference type="ARBA" id="ARBA00004604"/>
    </source>
</evidence>
<evidence type="ECO:0000259" key="6">
    <source>
        <dbReference type="Pfam" id="PF14382"/>
    </source>
</evidence>
<dbReference type="InterPro" id="IPR025721">
    <property type="entry name" value="Exosome_cplx_N_dom"/>
</dbReference>
<keyword evidence="2" id="KW-0963">Cytoplasm</keyword>
<dbReference type="EMBL" id="CM001752">
    <property type="protein sequence ID" value="KJB82019.1"/>
    <property type="molecule type" value="Genomic_DNA"/>
</dbReference>
<evidence type="ECO:0000259" key="5">
    <source>
        <dbReference type="Pfam" id="PF10447"/>
    </source>
</evidence>
<dbReference type="STRING" id="29730.A0A0D2VGS7"/>
<evidence type="ECO:0000313" key="7">
    <source>
        <dbReference type="EMBL" id="KJB82019.1"/>
    </source>
</evidence>
<evidence type="ECO:0000313" key="8">
    <source>
        <dbReference type="Proteomes" id="UP000032304"/>
    </source>
</evidence>
<name>A0A0D2VGS7_GOSRA</name>
<dbReference type="PANTHER" id="PTHR12686:SF8">
    <property type="entry name" value="EXOSOME COMPLEX COMPONENT CSL4"/>
    <property type="match status" value="1"/>
</dbReference>
<accession>A0A0D2VGS7</accession>
<dbReference type="Gene3D" id="2.40.50.140">
    <property type="entry name" value="Nucleic acid-binding proteins"/>
    <property type="match status" value="1"/>
</dbReference>
<dbReference type="GO" id="GO:0006396">
    <property type="term" value="P:RNA processing"/>
    <property type="evidence" value="ECO:0007669"/>
    <property type="project" value="InterPro"/>
</dbReference>
<dbReference type="Gramene" id="KJB82019">
    <property type="protein sequence ID" value="KJB82019"/>
    <property type="gene ID" value="B456_013G188600"/>
</dbReference>
<dbReference type="Pfam" id="PF14382">
    <property type="entry name" value="ECR1_N"/>
    <property type="match status" value="1"/>
</dbReference>
<dbReference type="InterPro" id="IPR039771">
    <property type="entry name" value="Csl4"/>
</dbReference>
<proteinExistence type="predicted"/>
<evidence type="ECO:0000256" key="4">
    <source>
        <dbReference type="SAM" id="MobiDB-lite"/>
    </source>
</evidence>
<dbReference type="AlphaFoldDB" id="A0A0D2VGS7"/>
<feature type="domain" description="Exosome complex component CSL4 C-terminal" evidence="5">
    <location>
        <begin position="121"/>
        <end position="152"/>
    </location>
</feature>
<sequence length="222" mass="24181">MEEADEMVTPGEVLGRATDLKAGKGAYAASHNNTIYASLTGFRRIQAPPPASHDKRPTVEVTGHKAHGPVPEPGSVVIARVTKVMARTASADIMCVGPKSVREKFTGIIRYWFQSQLLRNRQQDVRATEIDKVDMHLSFRPGDIVRAVVLSLGDARAYYLSTAKNELGIVSAESSAVLCSTTTQLLFPLYTIGATMVPISWTEMQCPLTGQIELRKVAKVVN</sequence>
<dbReference type="Proteomes" id="UP000032304">
    <property type="component" value="Chromosome 13"/>
</dbReference>
<dbReference type="OMA" id="PMVPVGW"/>
<dbReference type="FunFam" id="2.40.50.140:FF:000223">
    <property type="entry name" value="Chromosome 1, whole genome shotgun sequence"/>
    <property type="match status" value="1"/>
</dbReference>
<keyword evidence="3" id="KW-0271">Exosome</keyword>
<dbReference type="InterPro" id="IPR012340">
    <property type="entry name" value="NA-bd_OB-fold"/>
</dbReference>
<protein>
    <recommendedName>
        <fullName evidence="9">S1 motif domain-containing protein</fullName>
    </recommendedName>
</protein>
<dbReference type="GO" id="GO:0005730">
    <property type="term" value="C:nucleolus"/>
    <property type="evidence" value="ECO:0007669"/>
    <property type="project" value="UniProtKB-SubCell"/>
</dbReference>
<evidence type="ECO:0000256" key="2">
    <source>
        <dbReference type="ARBA" id="ARBA00022490"/>
    </source>
</evidence>
<dbReference type="Gene3D" id="2.40.50.100">
    <property type="match status" value="1"/>
</dbReference>